<dbReference type="PANTHER" id="PTHR35218:SF9">
    <property type="entry name" value="ENDONUCLEASE_EXONUCLEASE_PHOSPHATASE DOMAIN-CONTAINING PROTEIN"/>
    <property type="match status" value="1"/>
</dbReference>
<reference evidence="2" key="1">
    <citation type="submission" date="2016-11" db="EMBL/GenBank/DDBJ databases">
        <title>The genome of Nicotiana attenuata.</title>
        <authorList>
            <person name="Xu S."/>
            <person name="Brockmoeller T."/>
            <person name="Gaquerel E."/>
            <person name="Navarro A."/>
            <person name="Kuhl H."/>
            <person name="Gase K."/>
            <person name="Ling Z."/>
            <person name="Zhou W."/>
            <person name="Kreitzer C."/>
            <person name="Stanke M."/>
            <person name="Tang H."/>
            <person name="Lyons E."/>
            <person name="Pandey P."/>
            <person name="Pandey S.P."/>
            <person name="Timmermann B."/>
            <person name="Baldwin I.T."/>
        </authorList>
    </citation>
    <scope>NUCLEOTIDE SEQUENCE [LARGE SCALE GENOMIC DNA]</scope>
    <source>
        <strain evidence="2">UT</strain>
    </source>
</reference>
<dbReference type="EMBL" id="MJEQ01001588">
    <property type="protein sequence ID" value="OIT30136.1"/>
    <property type="molecule type" value="Genomic_DNA"/>
</dbReference>
<protein>
    <submittedName>
        <fullName evidence="2">Uncharacterized protein</fullName>
    </submittedName>
</protein>
<name>A0A314KLC9_NICAT</name>
<feature type="non-terminal residue" evidence="2">
    <location>
        <position position="269"/>
    </location>
</feature>
<feature type="compositionally biased region" description="Low complexity" evidence="1">
    <location>
        <begin position="41"/>
        <end position="60"/>
    </location>
</feature>
<feature type="compositionally biased region" description="Polar residues" evidence="1">
    <location>
        <begin position="27"/>
        <end position="40"/>
    </location>
</feature>
<evidence type="ECO:0000256" key="1">
    <source>
        <dbReference type="SAM" id="MobiDB-lite"/>
    </source>
</evidence>
<accession>A0A314KLC9</accession>
<proteinExistence type="predicted"/>
<feature type="compositionally biased region" description="Acidic residues" evidence="1">
    <location>
        <begin position="74"/>
        <end position="83"/>
    </location>
</feature>
<dbReference type="InterPro" id="IPR036691">
    <property type="entry name" value="Endo/exonu/phosph_ase_sf"/>
</dbReference>
<keyword evidence="3" id="KW-1185">Reference proteome</keyword>
<feature type="region of interest" description="Disordered" evidence="1">
    <location>
        <begin position="1"/>
        <end position="85"/>
    </location>
</feature>
<dbReference type="PANTHER" id="PTHR35218">
    <property type="entry name" value="RNASE H DOMAIN-CONTAINING PROTEIN"/>
    <property type="match status" value="1"/>
</dbReference>
<feature type="compositionally biased region" description="Polar residues" evidence="1">
    <location>
        <begin position="1"/>
        <end position="15"/>
    </location>
</feature>
<evidence type="ECO:0000313" key="2">
    <source>
        <dbReference type="EMBL" id="OIT30136.1"/>
    </source>
</evidence>
<dbReference type="SMR" id="A0A314KLC9"/>
<dbReference type="AlphaFoldDB" id="A0A314KLC9"/>
<comment type="caution">
    <text evidence="2">The sequence shown here is derived from an EMBL/GenBank/DDBJ whole genome shotgun (WGS) entry which is preliminary data.</text>
</comment>
<gene>
    <name evidence="2" type="ORF">A4A49_57266</name>
</gene>
<dbReference type="Gramene" id="OIT30136">
    <property type="protein sequence ID" value="OIT30136"/>
    <property type="gene ID" value="A4A49_57266"/>
</dbReference>
<dbReference type="Gene3D" id="3.60.10.10">
    <property type="entry name" value="Endonuclease/exonuclease/phosphatase"/>
    <property type="match status" value="1"/>
</dbReference>
<evidence type="ECO:0000313" key="3">
    <source>
        <dbReference type="Proteomes" id="UP000187609"/>
    </source>
</evidence>
<dbReference type="Proteomes" id="UP000187609">
    <property type="component" value="Unassembled WGS sequence"/>
</dbReference>
<dbReference type="SUPFAM" id="SSF56219">
    <property type="entry name" value="DNase I-like"/>
    <property type="match status" value="1"/>
</dbReference>
<organism evidence="2 3">
    <name type="scientific">Nicotiana attenuata</name>
    <name type="common">Coyote tobacco</name>
    <dbReference type="NCBI Taxonomy" id="49451"/>
    <lineage>
        <taxon>Eukaryota</taxon>
        <taxon>Viridiplantae</taxon>
        <taxon>Streptophyta</taxon>
        <taxon>Embryophyta</taxon>
        <taxon>Tracheophyta</taxon>
        <taxon>Spermatophyta</taxon>
        <taxon>Magnoliopsida</taxon>
        <taxon>eudicotyledons</taxon>
        <taxon>Gunneridae</taxon>
        <taxon>Pentapetalae</taxon>
        <taxon>asterids</taxon>
        <taxon>lamiids</taxon>
        <taxon>Solanales</taxon>
        <taxon>Solanaceae</taxon>
        <taxon>Nicotianoideae</taxon>
        <taxon>Nicotianeae</taxon>
        <taxon>Nicotiana</taxon>
    </lineage>
</organism>
<sequence>MVSAPHTQPIQSKLTTLPLLCKPSNPNPHLSNYTSSANPHQTSQTPNPSSSSLLTPLPQTVTPPPPQNLSQTQMEEEKEEEDVPTERIVEHGVLRYPKTMAFKARKEKRYILSCLVDLRKCSISIRKMNPPGLYQHVVVLVPTMFTHYWTQRESMRNNQSPTSSHERGASNRNTSMNMIIWNCQGASSAEFRRAFRAILDYHRPRIVALLETKMEDHHILVHDFGYSSLIQMPANGNSGGIVLMWNNGDTIVDQIGGTDQEIHAMVKVR</sequence>